<evidence type="ECO:0000313" key="2">
    <source>
        <dbReference type="Proteomes" id="UP000004982"/>
    </source>
</evidence>
<accession>A0AA36UJK8</accession>
<dbReference type="AlphaFoldDB" id="A0AA36UJK8"/>
<gene>
    <name evidence="1" type="primary">recX2</name>
    <name evidence="1" type="ORF">HMPREF9418_1482</name>
</gene>
<organism evidence="1 2">
    <name type="scientific">Neisseria macacae ATCC 33926</name>
    <dbReference type="NCBI Taxonomy" id="997348"/>
    <lineage>
        <taxon>Bacteria</taxon>
        <taxon>Pseudomonadati</taxon>
        <taxon>Pseudomonadota</taxon>
        <taxon>Betaproteobacteria</taxon>
        <taxon>Neisseriales</taxon>
        <taxon>Neisseriaceae</taxon>
        <taxon>Neisseria</taxon>
    </lineage>
</organism>
<comment type="caution">
    <text evidence="1">The sequence shown here is derived from an EMBL/GenBank/DDBJ whole genome shotgun (WGS) entry which is preliminary data.</text>
</comment>
<protein>
    <submittedName>
        <fullName evidence="1">Recombination regulator RecX</fullName>
    </submittedName>
</protein>
<evidence type="ECO:0000313" key="1">
    <source>
        <dbReference type="EMBL" id="EGQ76937.1"/>
    </source>
</evidence>
<sequence length="59" mass="6642">MPQDLAAVTTQAEQGSRKAAARLAEYYQFAAYGLPDPPENERKAKAEYWQKRAQEAQAK</sequence>
<proteinExistence type="predicted"/>
<name>A0AA36UJK8_9NEIS</name>
<dbReference type="Proteomes" id="UP000004982">
    <property type="component" value="Unassembled WGS sequence"/>
</dbReference>
<reference evidence="1 2" key="1">
    <citation type="submission" date="2011-05" db="EMBL/GenBank/DDBJ databases">
        <authorList>
            <person name="Muzny D."/>
            <person name="Qin X."/>
            <person name="Deng J."/>
            <person name="Jiang H."/>
            <person name="Liu Y."/>
            <person name="Qu J."/>
            <person name="Song X.-Z."/>
            <person name="Zhang L."/>
            <person name="Thornton R."/>
            <person name="Coyle M."/>
            <person name="Francisco L."/>
            <person name="Jackson L."/>
            <person name="Javaid M."/>
            <person name="Korchina V."/>
            <person name="Kovar C."/>
            <person name="Mata R."/>
            <person name="Mathew T."/>
            <person name="Ngo R."/>
            <person name="Nguyen L."/>
            <person name="Nguyen N."/>
            <person name="Okwuonu G."/>
            <person name="Ongeri F."/>
            <person name="Pham C."/>
            <person name="Simmons D."/>
            <person name="Wilczek-Boney K."/>
            <person name="Hale W."/>
            <person name="Jakkamsetti A."/>
            <person name="Pham P."/>
            <person name="Ruth R."/>
            <person name="San Lucas F."/>
            <person name="Warren J."/>
            <person name="Zhang J."/>
            <person name="Zhao Z."/>
            <person name="Zhou C."/>
            <person name="Zhu D."/>
            <person name="Lee S."/>
            <person name="Bess C."/>
            <person name="Blankenburg K."/>
            <person name="Forbes L."/>
            <person name="Fu Q."/>
            <person name="Gubbala S."/>
            <person name="Hirani K."/>
            <person name="Jayaseelan J.C."/>
            <person name="Lara F."/>
            <person name="Munidasa M."/>
            <person name="Palculict T."/>
            <person name="Patil S."/>
            <person name="Pu L.-L."/>
            <person name="Saada N."/>
            <person name="Tang L."/>
            <person name="Weissenberger G."/>
            <person name="Zhu Y."/>
            <person name="Hemphill L."/>
            <person name="Shang Y."/>
            <person name="Youmans B."/>
            <person name="Ayvaz T."/>
            <person name="Ross M."/>
            <person name="Santibanez J."/>
            <person name="Aqrawi P."/>
            <person name="Gross S."/>
            <person name="Joshi V."/>
            <person name="Fowler G."/>
            <person name="Nazareth L."/>
            <person name="Reid J."/>
            <person name="Worley K."/>
            <person name="Petrosino J."/>
            <person name="Highlander S."/>
            <person name="Gibbs R."/>
        </authorList>
    </citation>
    <scope>NUCLEOTIDE SEQUENCE [LARGE SCALE GENOMIC DNA]</scope>
    <source>
        <strain evidence="1 2">ATCC 33926</strain>
    </source>
</reference>
<dbReference type="EMBL" id="AFQE01000069">
    <property type="protein sequence ID" value="EGQ76937.1"/>
    <property type="molecule type" value="Genomic_DNA"/>
</dbReference>